<dbReference type="AlphaFoldDB" id="A0A5J5CWL2"/>
<sequence>MGHRQDCCFNSLFWAGFMVRL</sequence>
<gene>
    <name evidence="1" type="ORF">FQN60_003674</name>
</gene>
<organism evidence="1 2">
    <name type="scientific">Etheostoma spectabile</name>
    <name type="common">orangethroat darter</name>
    <dbReference type="NCBI Taxonomy" id="54343"/>
    <lineage>
        <taxon>Eukaryota</taxon>
        <taxon>Metazoa</taxon>
        <taxon>Chordata</taxon>
        <taxon>Craniata</taxon>
        <taxon>Vertebrata</taxon>
        <taxon>Euteleostomi</taxon>
        <taxon>Actinopterygii</taxon>
        <taxon>Neopterygii</taxon>
        <taxon>Teleostei</taxon>
        <taxon>Neoteleostei</taxon>
        <taxon>Acanthomorphata</taxon>
        <taxon>Eupercaria</taxon>
        <taxon>Perciformes</taxon>
        <taxon>Percoidei</taxon>
        <taxon>Percidae</taxon>
        <taxon>Etheostomatinae</taxon>
        <taxon>Etheostoma</taxon>
    </lineage>
</organism>
<dbReference type="Proteomes" id="UP000327493">
    <property type="component" value="Chromosome 15"/>
</dbReference>
<name>A0A5J5CWL2_9PERO</name>
<reference evidence="1 2" key="1">
    <citation type="submission" date="2019-08" db="EMBL/GenBank/DDBJ databases">
        <title>A chromosome-level genome assembly, high-density linkage maps, and genome scans reveal the genomic architecture of hybrid incompatibilities underlying speciation via character displacement in darters (Percidae: Etheostominae).</title>
        <authorList>
            <person name="Moran R.L."/>
            <person name="Catchen J.M."/>
            <person name="Fuller R.C."/>
        </authorList>
    </citation>
    <scope>NUCLEOTIDE SEQUENCE [LARGE SCALE GENOMIC DNA]</scope>
    <source>
        <strain evidence="1">EspeVRDwgs_2016</strain>
        <tissue evidence="1">Muscle</tissue>
    </source>
</reference>
<evidence type="ECO:0000313" key="1">
    <source>
        <dbReference type="EMBL" id="KAA8584980.1"/>
    </source>
</evidence>
<proteinExistence type="predicted"/>
<protein>
    <submittedName>
        <fullName evidence="1">Uncharacterized protein</fullName>
    </submittedName>
</protein>
<dbReference type="EMBL" id="VOFY01000015">
    <property type="protein sequence ID" value="KAA8584980.1"/>
    <property type="molecule type" value="Genomic_DNA"/>
</dbReference>
<comment type="caution">
    <text evidence="1">The sequence shown here is derived from an EMBL/GenBank/DDBJ whole genome shotgun (WGS) entry which is preliminary data.</text>
</comment>
<evidence type="ECO:0000313" key="2">
    <source>
        <dbReference type="Proteomes" id="UP000327493"/>
    </source>
</evidence>
<keyword evidence="2" id="KW-1185">Reference proteome</keyword>
<accession>A0A5J5CWL2</accession>